<dbReference type="KEGG" id="anf:AQPE_3732"/>
<evidence type="ECO:0000313" key="1">
    <source>
        <dbReference type="EMBL" id="BBE19547.1"/>
    </source>
</evidence>
<keyword evidence="2" id="KW-1185">Reference proteome</keyword>
<protein>
    <submittedName>
        <fullName evidence="1">Uncharacterized protein</fullName>
    </submittedName>
</protein>
<sequence length="38" mass="4401">MAERVILQINCLNLGNELRKQGSFGYEMYLNKQVRASL</sequence>
<proteinExistence type="predicted"/>
<dbReference type="Proteomes" id="UP001193389">
    <property type="component" value="Chromosome"/>
</dbReference>
<gene>
    <name evidence="1" type="ORF">AQPE_3732</name>
</gene>
<name>A0A5K7SDM5_9BACT</name>
<organism evidence="1 2">
    <name type="scientific">Aquipluma nitroreducens</name>
    <dbReference type="NCBI Taxonomy" id="2010828"/>
    <lineage>
        <taxon>Bacteria</taxon>
        <taxon>Pseudomonadati</taxon>
        <taxon>Bacteroidota</taxon>
        <taxon>Bacteroidia</taxon>
        <taxon>Marinilabiliales</taxon>
        <taxon>Prolixibacteraceae</taxon>
        <taxon>Aquipluma</taxon>
    </lineage>
</organism>
<reference evidence="1" key="1">
    <citation type="journal article" date="2020" name="Int. J. Syst. Evol. Microbiol.">
        <title>Aquipluma nitroreducens gen. nov. sp. nov., a novel facultatively anaerobic bacterium isolated from a freshwater lake.</title>
        <authorList>
            <person name="Watanabe M."/>
            <person name="Kojima H."/>
            <person name="Fukui M."/>
        </authorList>
    </citation>
    <scope>NUCLEOTIDE SEQUENCE</scope>
    <source>
        <strain evidence="1">MeG22</strain>
    </source>
</reference>
<accession>A0A5K7SDM5</accession>
<dbReference type="AlphaFoldDB" id="A0A5K7SDM5"/>
<dbReference type="EMBL" id="AP018694">
    <property type="protein sequence ID" value="BBE19547.1"/>
    <property type="molecule type" value="Genomic_DNA"/>
</dbReference>
<evidence type="ECO:0000313" key="2">
    <source>
        <dbReference type="Proteomes" id="UP001193389"/>
    </source>
</evidence>